<dbReference type="AlphaFoldDB" id="A0A7N0T0B5"/>
<reference evidence="3" key="1">
    <citation type="submission" date="2021-01" db="UniProtKB">
        <authorList>
            <consortium name="EnsemblPlants"/>
        </authorList>
    </citation>
    <scope>IDENTIFICATION</scope>
</reference>
<keyword evidence="4" id="KW-1185">Reference proteome</keyword>
<organism evidence="3 4">
    <name type="scientific">Kalanchoe fedtschenkoi</name>
    <name type="common">Lavender scallops</name>
    <name type="synonym">South American air plant</name>
    <dbReference type="NCBI Taxonomy" id="63787"/>
    <lineage>
        <taxon>Eukaryota</taxon>
        <taxon>Viridiplantae</taxon>
        <taxon>Streptophyta</taxon>
        <taxon>Embryophyta</taxon>
        <taxon>Tracheophyta</taxon>
        <taxon>Spermatophyta</taxon>
        <taxon>Magnoliopsida</taxon>
        <taxon>eudicotyledons</taxon>
        <taxon>Gunneridae</taxon>
        <taxon>Pentapetalae</taxon>
        <taxon>Saxifragales</taxon>
        <taxon>Crassulaceae</taxon>
        <taxon>Kalanchoe</taxon>
    </lineage>
</organism>
<accession>A0A7N0T0B5</accession>
<evidence type="ECO:0000313" key="4">
    <source>
        <dbReference type="Proteomes" id="UP000594263"/>
    </source>
</evidence>
<evidence type="ECO:0000259" key="2">
    <source>
        <dbReference type="Pfam" id="PF05347"/>
    </source>
</evidence>
<dbReference type="PANTHER" id="PTHR36758:SF1">
    <property type="entry name" value="OS01G0342800 PROTEIN"/>
    <property type="match status" value="1"/>
</dbReference>
<proteinExistence type="inferred from homology"/>
<protein>
    <recommendedName>
        <fullName evidence="2">Complex 1 LYR protein domain-containing protein</fullName>
    </recommendedName>
</protein>
<dbReference type="Gramene" id="Kaladp0016s0307.1.v1.1">
    <property type="protein sequence ID" value="Kaladp0016s0307.1.v1.1"/>
    <property type="gene ID" value="Kaladp0016s0307.v1.1"/>
</dbReference>
<name>A0A7N0T0B5_KALFE</name>
<evidence type="ECO:0000256" key="1">
    <source>
        <dbReference type="ARBA" id="ARBA00025757"/>
    </source>
</evidence>
<comment type="similarity">
    <text evidence="1">Belongs to the complex I LYR family. LYRM9 subfamily.</text>
</comment>
<evidence type="ECO:0000313" key="3">
    <source>
        <dbReference type="EnsemblPlants" id="Kaladp0016s0307.1.v1.1"/>
    </source>
</evidence>
<dbReference type="InterPro" id="IPR008011">
    <property type="entry name" value="Complex1_LYR_dom"/>
</dbReference>
<dbReference type="PANTHER" id="PTHR36758">
    <property type="entry name" value="OS01G0342800 PROTEIN"/>
    <property type="match status" value="1"/>
</dbReference>
<feature type="domain" description="Complex 1 LYR protein" evidence="2">
    <location>
        <begin position="6"/>
        <end position="57"/>
    </location>
</feature>
<sequence>MNKSLRAYVEVLRLIRRLPADTRPYYSKYARENFVNYRELDPQDPNALSELLTRAYNHSVWVLKKYSVEEGAARRLKEVCSV</sequence>
<dbReference type="OMA" id="SLWVLHK"/>
<dbReference type="InterPro" id="IPR045291">
    <property type="entry name" value="Complex1_LYR_LYRM9"/>
</dbReference>
<dbReference type="EnsemblPlants" id="Kaladp0016s0307.1.v1.1">
    <property type="protein sequence ID" value="Kaladp0016s0307.1.v1.1"/>
    <property type="gene ID" value="Kaladp0016s0307.v1.1"/>
</dbReference>
<dbReference type="Pfam" id="PF05347">
    <property type="entry name" value="Complex1_LYR"/>
    <property type="match status" value="1"/>
</dbReference>
<dbReference type="Proteomes" id="UP000594263">
    <property type="component" value="Unplaced"/>
</dbReference>
<dbReference type="CDD" id="cd20269">
    <property type="entry name" value="Complex1_LYR_LYRM9"/>
    <property type="match status" value="1"/>
</dbReference>